<dbReference type="GeneID" id="39585535"/>
<dbReference type="CDD" id="cd21692">
    <property type="entry name" value="GINS_B_Sld5"/>
    <property type="match status" value="1"/>
</dbReference>
<feature type="compositionally biased region" description="Polar residues" evidence="6">
    <location>
        <begin position="26"/>
        <end position="36"/>
    </location>
</feature>
<protein>
    <recommendedName>
        <fullName evidence="3">DNA replication complex GINS protein SLD5</fullName>
    </recommendedName>
</protein>
<keyword evidence="4" id="KW-0235">DNA replication</keyword>
<dbReference type="InterPro" id="IPR008591">
    <property type="entry name" value="GINS_Sld5"/>
</dbReference>
<dbReference type="InterPro" id="IPR031633">
    <property type="entry name" value="SLD5_C"/>
</dbReference>
<dbReference type="Pfam" id="PF05916">
    <property type="entry name" value="Sld5"/>
    <property type="match status" value="1"/>
</dbReference>
<feature type="compositionally biased region" description="Gly residues" evidence="6">
    <location>
        <begin position="59"/>
        <end position="68"/>
    </location>
</feature>
<accession>A0A427YBV8</accession>
<proteinExistence type="inferred from homology"/>
<dbReference type="SUPFAM" id="SSF160059">
    <property type="entry name" value="PriA/YqbF domain"/>
    <property type="match status" value="1"/>
</dbReference>
<keyword evidence="5" id="KW-0539">Nucleus</keyword>
<dbReference type="RefSeq" id="XP_028480655.1">
    <property type="nucleotide sequence ID" value="XM_028616798.1"/>
</dbReference>
<dbReference type="InterPro" id="IPR021151">
    <property type="entry name" value="GINS_A"/>
</dbReference>
<dbReference type="AlphaFoldDB" id="A0A427YBV8"/>
<gene>
    <name evidence="9" type="primary">SLD5</name>
    <name evidence="9" type="ORF">EHS24_000992</name>
</gene>
<evidence type="ECO:0000256" key="6">
    <source>
        <dbReference type="SAM" id="MobiDB-lite"/>
    </source>
</evidence>
<comment type="similarity">
    <text evidence="2">Belongs to the GINS4/SLD5 family.</text>
</comment>
<dbReference type="OrthoDB" id="338231at2759"/>
<dbReference type="Gene3D" id="1.20.58.1030">
    <property type="match status" value="1"/>
</dbReference>
<organism evidence="9 10">
    <name type="scientific">Apiotrichum porosum</name>
    <dbReference type="NCBI Taxonomy" id="105984"/>
    <lineage>
        <taxon>Eukaryota</taxon>
        <taxon>Fungi</taxon>
        <taxon>Dikarya</taxon>
        <taxon>Basidiomycota</taxon>
        <taxon>Agaricomycotina</taxon>
        <taxon>Tremellomycetes</taxon>
        <taxon>Trichosporonales</taxon>
        <taxon>Trichosporonaceae</taxon>
        <taxon>Apiotrichum</taxon>
    </lineage>
</organism>
<evidence type="ECO:0000259" key="8">
    <source>
        <dbReference type="Pfam" id="PF16922"/>
    </source>
</evidence>
<evidence type="ECO:0000313" key="9">
    <source>
        <dbReference type="EMBL" id="RSH88447.1"/>
    </source>
</evidence>
<dbReference type="CDD" id="cd11711">
    <property type="entry name" value="GINS_A_Sld5"/>
    <property type="match status" value="1"/>
</dbReference>
<feature type="domain" description="GINS subunit" evidence="7">
    <location>
        <begin position="129"/>
        <end position="211"/>
    </location>
</feature>
<evidence type="ECO:0000256" key="1">
    <source>
        <dbReference type="ARBA" id="ARBA00004123"/>
    </source>
</evidence>
<evidence type="ECO:0000256" key="2">
    <source>
        <dbReference type="ARBA" id="ARBA00008187"/>
    </source>
</evidence>
<evidence type="ECO:0000256" key="4">
    <source>
        <dbReference type="ARBA" id="ARBA00022705"/>
    </source>
</evidence>
<dbReference type="EMBL" id="RSCE01000001">
    <property type="protein sequence ID" value="RSH88447.1"/>
    <property type="molecule type" value="Genomic_DNA"/>
</dbReference>
<reference evidence="9 10" key="1">
    <citation type="submission" date="2018-11" db="EMBL/GenBank/DDBJ databases">
        <title>Genome sequence of Apiotrichum porosum DSM 27194.</title>
        <authorList>
            <person name="Aliyu H."/>
            <person name="Gorte O."/>
            <person name="Ochsenreither K."/>
        </authorList>
    </citation>
    <scope>NUCLEOTIDE SEQUENCE [LARGE SCALE GENOMIC DNA]</scope>
    <source>
        <strain evidence="9 10">DSM 27194</strain>
    </source>
</reference>
<dbReference type="GO" id="GO:0000811">
    <property type="term" value="C:GINS complex"/>
    <property type="evidence" value="ECO:0007669"/>
    <property type="project" value="TreeGrafter"/>
</dbReference>
<dbReference type="GO" id="GO:0006261">
    <property type="term" value="P:DNA-templated DNA replication"/>
    <property type="evidence" value="ECO:0007669"/>
    <property type="project" value="InterPro"/>
</dbReference>
<keyword evidence="10" id="KW-1185">Reference proteome</keyword>
<evidence type="ECO:0000313" key="10">
    <source>
        <dbReference type="Proteomes" id="UP000279236"/>
    </source>
</evidence>
<comment type="subcellular location">
    <subcellularLocation>
        <location evidence="1">Nucleus</location>
    </subcellularLocation>
</comment>
<dbReference type="GO" id="GO:0000727">
    <property type="term" value="P:double-strand break repair via break-induced replication"/>
    <property type="evidence" value="ECO:0007669"/>
    <property type="project" value="TreeGrafter"/>
</dbReference>
<dbReference type="SUPFAM" id="SSF158573">
    <property type="entry name" value="GINS helical bundle-like"/>
    <property type="match status" value="1"/>
</dbReference>
<dbReference type="Proteomes" id="UP000279236">
    <property type="component" value="Unassembled WGS sequence"/>
</dbReference>
<dbReference type="Pfam" id="PF16922">
    <property type="entry name" value="SLD5_C"/>
    <property type="match status" value="1"/>
</dbReference>
<feature type="domain" description="DNA replication complex GINS protein SLD5 C-terminal" evidence="8">
    <location>
        <begin position="239"/>
        <end position="290"/>
    </location>
</feature>
<evidence type="ECO:0000259" key="7">
    <source>
        <dbReference type="Pfam" id="PF05916"/>
    </source>
</evidence>
<name>A0A427YBV8_9TREE</name>
<dbReference type="STRING" id="105984.A0A427YBV8"/>
<dbReference type="InterPro" id="IPR038749">
    <property type="entry name" value="Sld5_GINS_A"/>
</dbReference>
<evidence type="ECO:0000256" key="3">
    <source>
        <dbReference type="ARBA" id="ARBA00014804"/>
    </source>
</evidence>
<dbReference type="InterPro" id="IPR036224">
    <property type="entry name" value="GINS_bundle-like_dom_sf"/>
</dbReference>
<dbReference type="PANTHER" id="PTHR21206">
    <property type="entry name" value="SLD5 PROTEIN"/>
    <property type="match status" value="1"/>
</dbReference>
<dbReference type="PANTHER" id="PTHR21206:SF0">
    <property type="entry name" value="DNA REPLICATION COMPLEX GINS PROTEIN SLD5"/>
    <property type="match status" value="1"/>
</dbReference>
<comment type="caution">
    <text evidence="9">The sequence shown here is derived from an EMBL/GenBank/DDBJ whole genome shotgun (WGS) entry which is preliminary data.</text>
</comment>
<feature type="compositionally biased region" description="Low complexity" evidence="6">
    <location>
        <begin position="12"/>
        <end position="21"/>
    </location>
</feature>
<evidence type="ECO:0000256" key="5">
    <source>
        <dbReference type="ARBA" id="ARBA00023242"/>
    </source>
</evidence>
<sequence>MSFYGGDDGDGSARWGSSSRGGSAGPSNITGITAGTGSRPFLSRLEDSMAGSPPPNNYDGGGGYGGGGRHFDEEGVFSAEALSPGPEEGELDDLRRLGRVWVRERGTPDILAWEGDLIDSLLDKLEQQQKMLATLRADPATSEEEHFRLVLVQTEMERAKYLVRSYVRTRLHKIEKYSQHIGNSPELQAHLSGAELQHARRYADLVASHFQHSVLDSLPEWMRRTDEMTNDGVSMVSTPNVDTPVLVYCRKDCGEITVGRGELPVQLNEGTTHLVRYHLVKRWIELGWAEVL</sequence>
<feature type="region of interest" description="Disordered" evidence="6">
    <location>
        <begin position="1"/>
        <end position="70"/>
    </location>
</feature>